<dbReference type="RefSeq" id="WP_097008031.1">
    <property type="nucleotide sequence ID" value="NZ_OBEJ01000001.1"/>
</dbReference>
<dbReference type="AlphaFoldDB" id="A0A285N9P1"/>
<evidence type="ECO:0000313" key="3">
    <source>
        <dbReference type="Proteomes" id="UP000219453"/>
    </source>
</evidence>
<dbReference type="Proteomes" id="UP000219453">
    <property type="component" value="Unassembled WGS sequence"/>
</dbReference>
<accession>A0A285N9P1</accession>
<reference evidence="2 3" key="1">
    <citation type="submission" date="2017-09" db="EMBL/GenBank/DDBJ databases">
        <authorList>
            <person name="Ehlers B."/>
            <person name="Leendertz F.H."/>
        </authorList>
    </citation>
    <scope>NUCLEOTIDE SEQUENCE [LARGE SCALE GENOMIC DNA]</scope>
    <source>
        <strain evidence="2 3">DSM 27208</strain>
    </source>
</reference>
<name>A0A285N9P1_NATPI</name>
<evidence type="ECO:0000256" key="1">
    <source>
        <dbReference type="SAM" id="MobiDB-lite"/>
    </source>
</evidence>
<sequence>MSRSTDAPADDRDLEAEAAEPEAGHSGIPFDAVCVGCGQRRVKRCEQDPEDLTSFKHVCHECQSGTWWNPVQALPDLDGDAA</sequence>
<dbReference type="EMBL" id="OBEJ01000001">
    <property type="protein sequence ID" value="SNZ06185.1"/>
    <property type="molecule type" value="Genomic_DNA"/>
</dbReference>
<keyword evidence="3" id="KW-1185">Reference proteome</keyword>
<gene>
    <name evidence="2" type="ORF">SAMN06269185_1078</name>
</gene>
<evidence type="ECO:0000313" key="2">
    <source>
        <dbReference type="EMBL" id="SNZ06185.1"/>
    </source>
</evidence>
<proteinExistence type="predicted"/>
<organism evidence="2 3">
    <name type="scientific">Natronoarchaeum philippinense</name>
    <dbReference type="NCBI Taxonomy" id="558529"/>
    <lineage>
        <taxon>Archaea</taxon>
        <taxon>Methanobacteriati</taxon>
        <taxon>Methanobacteriota</taxon>
        <taxon>Stenosarchaea group</taxon>
        <taxon>Halobacteria</taxon>
        <taxon>Halobacteriales</taxon>
        <taxon>Natronoarchaeaceae</taxon>
    </lineage>
</organism>
<protein>
    <submittedName>
        <fullName evidence="2">Uncharacterized protein</fullName>
    </submittedName>
</protein>
<dbReference type="OrthoDB" id="192213at2157"/>
<feature type="region of interest" description="Disordered" evidence="1">
    <location>
        <begin position="1"/>
        <end position="28"/>
    </location>
</feature>